<proteinExistence type="predicted"/>
<dbReference type="GO" id="GO:0005829">
    <property type="term" value="C:cytosol"/>
    <property type="evidence" value="ECO:0007669"/>
    <property type="project" value="TreeGrafter"/>
</dbReference>
<dbReference type="Gene3D" id="3.40.50.1000">
    <property type="entry name" value="HAD superfamily/HAD-like"/>
    <property type="match status" value="2"/>
</dbReference>
<comment type="caution">
    <text evidence="1">The sequence shown here is derived from an EMBL/GenBank/DDBJ whole genome shotgun (WGS) entry which is preliminary data.</text>
</comment>
<dbReference type="InterPro" id="IPR036412">
    <property type="entry name" value="HAD-like_sf"/>
</dbReference>
<evidence type="ECO:0000313" key="2">
    <source>
        <dbReference type="Proteomes" id="UP000260943"/>
    </source>
</evidence>
<dbReference type="InterPro" id="IPR023214">
    <property type="entry name" value="HAD_sf"/>
</dbReference>
<organism evidence="1 2">
    <name type="scientific">Collinsella tanakaei</name>
    <dbReference type="NCBI Taxonomy" id="626935"/>
    <lineage>
        <taxon>Bacteria</taxon>
        <taxon>Bacillati</taxon>
        <taxon>Actinomycetota</taxon>
        <taxon>Coriobacteriia</taxon>
        <taxon>Coriobacteriales</taxon>
        <taxon>Coriobacteriaceae</taxon>
        <taxon>Collinsella</taxon>
    </lineage>
</organism>
<dbReference type="Pfam" id="PF08282">
    <property type="entry name" value="Hydrolase_3"/>
    <property type="match status" value="1"/>
</dbReference>
<dbReference type="EMBL" id="QSRJ01000005">
    <property type="protein sequence ID" value="RGL10470.1"/>
    <property type="molecule type" value="Genomic_DNA"/>
</dbReference>
<sequence length="311" mass="33624">MAAFDLIAFDLDGTVFGIPFKQEIAQRVYRAFQAAHDRGITIAVATGRPVAMLGDQLKSAPWLDWGITVNGAQIVDMQGDQPSLCRPIDKQLALKLMRELGDKVSWSTFINDTPYVEEKKVLHMAEMGLGAFSDPGVTSAAADASDTDTGEGKSVMERFGFNPIEAFASRSDMNIVPSIYKLVEELPKTSKVQKFGCAFDSAEDTDAAFSELTRVHKDLDIAILNATELEITGVGVNKGSALELLCWKLGIDPARAVAFGDSGNDISLTGRSNHFVAMGNADGFIKERADEITATVQEDGVAAWIEKNLLN</sequence>
<dbReference type="AlphaFoldDB" id="A0A3E4QTF7"/>
<evidence type="ECO:0008006" key="3">
    <source>
        <dbReference type="Google" id="ProtNLM"/>
    </source>
</evidence>
<dbReference type="RefSeq" id="WP_117679527.1">
    <property type="nucleotide sequence ID" value="NZ_QSRJ01000005.1"/>
</dbReference>
<dbReference type="GO" id="GO:0000287">
    <property type="term" value="F:magnesium ion binding"/>
    <property type="evidence" value="ECO:0007669"/>
    <property type="project" value="TreeGrafter"/>
</dbReference>
<dbReference type="SUPFAM" id="SSF56784">
    <property type="entry name" value="HAD-like"/>
    <property type="match status" value="1"/>
</dbReference>
<evidence type="ECO:0000313" key="1">
    <source>
        <dbReference type="EMBL" id="RGL10470.1"/>
    </source>
</evidence>
<dbReference type="Proteomes" id="UP000260943">
    <property type="component" value="Unassembled WGS sequence"/>
</dbReference>
<dbReference type="Gene3D" id="3.30.1240.10">
    <property type="match status" value="2"/>
</dbReference>
<dbReference type="PANTHER" id="PTHR10000">
    <property type="entry name" value="PHOSPHOSERINE PHOSPHATASE"/>
    <property type="match status" value="1"/>
</dbReference>
<dbReference type="GO" id="GO:0016791">
    <property type="term" value="F:phosphatase activity"/>
    <property type="evidence" value="ECO:0007669"/>
    <property type="project" value="TreeGrafter"/>
</dbReference>
<protein>
    <recommendedName>
        <fullName evidence="3">HAD family phosphatase</fullName>
    </recommendedName>
</protein>
<reference evidence="1 2" key="1">
    <citation type="submission" date="2018-08" db="EMBL/GenBank/DDBJ databases">
        <title>A genome reference for cultivated species of the human gut microbiota.</title>
        <authorList>
            <person name="Zou Y."/>
            <person name="Xue W."/>
            <person name="Luo G."/>
        </authorList>
    </citation>
    <scope>NUCLEOTIDE SEQUENCE [LARGE SCALE GENOMIC DNA]</scope>
    <source>
        <strain evidence="1 2">TF08-14</strain>
    </source>
</reference>
<dbReference type="PANTHER" id="PTHR10000:SF8">
    <property type="entry name" value="HAD SUPERFAMILY HYDROLASE-LIKE, TYPE 3"/>
    <property type="match status" value="1"/>
</dbReference>
<name>A0A3E4QTF7_9ACTN</name>
<accession>A0A3E4QTF7</accession>
<gene>
    <name evidence="1" type="ORF">DXC81_05410</name>
</gene>